<feature type="domain" description="GGDEF" evidence="3">
    <location>
        <begin position="55"/>
        <end position="184"/>
    </location>
</feature>
<keyword evidence="5" id="KW-1185">Reference proteome</keyword>
<dbReference type="STRING" id="1193502.SHALO_0445"/>
<dbReference type="PROSITE" id="PS50883">
    <property type="entry name" value="EAL"/>
    <property type="match status" value="1"/>
</dbReference>
<dbReference type="PROSITE" id="PS50887">
    <property type="entry name" value="GGDEF"/>
    <property type="match status" value="1"/>
</dbReference>
<protein>
    <submittedName>
        <fullName evidence="4">Diguanylate cyclase</fullName>
    </submittedName>
</protein>
<dbReference type="SMART" id="SM00052">
    <property type="entry name" value="EAL"/>
    <property type="match status" value="1"/>
</dbReference>
<dbReference type="SUPFAM" id="SSF141868">
    <property type="entry name" value="EAL domain-like"/>
    <property type="match status" value="1"/>
</dbReference>
<name>A0A1D7TGW6_9BACT</name>
<evidence type="ECO:0000256" key="1">
    <source>
        <dbReference type="SAM" id="Coils"/>
    </source>
</evidence>
<dbReference type="InterPro" id="IPR000160">
    <property type="entry name" value="GGDEF_dom"/>
</dbReference>
<dbReference type="Proteomes" id="UP000094609">
    <property type="component" value="Chromosome"/>
</dbReference>
<evidence type="ECO:0000313" key="5">
    <source>
        <dbReference type="Proteomes" id="UP000094609"/>
    </source>
</evidence>
<dbReference type="SMART" id="SM00267">
    <property type="entry name" value="GGDEF"/>
    <property type="match status" value="1"/>
</dbReference>
<dbReference type="NCBIfam" id="TIGR00254">
    <property type="entry name" value="GGDEF"/>
    <property type="match status" value="1"/>
</dbReference>
<dbReference type="Gene3D" id="3.20.20.450">
    <property type="entry name" value="EAL domain"/>
    <property type="match status" value="1"/>
</dbReference>
<dbReference type="CDD" id="cd01949">
    <property type="entry name" value="GGDEF"/>
    <property type="match status" value="1"/>
</dbReference>
<dbReference type="PATRIC" id="fig|1193502.14.peg.458"/>
<gene>
    <name evidence="4" type="ORF">SHALO_0445</name>
</gene>
<dbReference type="Gene3D" id="3.30.70.270">
    <property type="match status" value="1"/>
</dbReference>
<proteinExistence type="predicted"/>
<dbReference type="InterPro" id="IPR050706">
    <property type="entry name" value="Cyclic-di-GMP_PDE-like"/>
</dbReference>
<organism evidence="4 5">
    <name type="scientific">Sulfurospirillum halorespirans DSM 13726</name>
    <dbReference type="NCBI Taxonomy" id="1193502"/>
    <lineage>
        <taxon>Bacteria</taxon>
        <taxon>Pseudomonadati</taxon>
        <taxon>Campylobacterota</taxon>
        <taxon>Epsilonproteobacteria</taxon>
        <taxon>Campylobacterales</taxon>
        <taxon>Sulfurospirillaceae</taxon>
        <taxon>Sulfurospirillum</taxon>
    </lineage>
</organism>
<dbReference type="CDD" id="cd01948">
    <property type="entry name" value="EAL"/>
    <property type="match status" value="1"/>
</dbReference>
<dbReference type="Pfam" id="PF00563">
    <property type="entry name" value="EAL"/>
    <property type="match status" value="1"/>
</dbReference>
<dbReference type="Pfam" id="PF00990">
    <property type="entry name" value="GGDEF"/>
    <property type="match status" value="1"/>
</dbReference>
<dbReference type="PANTHER" id="PTHR33121:SF79">
    <property type="entry name" value="CYCLIC DI-GMP PHOSPHODIESTERASE PDED-RELATED"/>
    <property type="match status" value="1"/>
</dbReference>
<dbReference type="PANTHER" id="PTHR33121">
    <property type="entry name" value="CYCLIC DI-GMP PHOSPHODIESTERASE PDEF"/>
    <property type="match status" value="1"/>
</dbReference>
<dbReference type="InterPro" id="IPR035919">
    <property type="entry name" value="EAL_sf"/>
</dbReference>
<feature type="domain" description="EAL" evidence="2">
    <location>
        <begin position="194"/>
        <end position="434"/>
    </location>
</feature>
<evidence type="ECO:0000259" key="3">
    <source>
        <dbReference type="PROSITE" id="PS50887"/>
    </source>
</evidence>
<reference evidence="5" key="1">
    <citation type="submission" date="2016-08" db="EMBL/GenBank/DDBJ databases">
        <title>Complete genome sequence of the organohalide-respiring Epsilonproteobacterium Sulfurospirillum halorespirans.</title>
        <authorList>
            <person name="Goris T."/>
            <person name="Zimmermann J."/>
            <person name="Schenz B."/>
            <person name="Lemos M."/>
            <person name="Hackermueller J."/>
            <person name="Diekert G."/>
        </authorList>
    </citation>
    <scope>NUCLEOTIDE SEQUENCE [LARGE SCALE GENOMIC DNA]</scope>
    <source>
        <strain>DSM 13726</strain>
        <strain evidence="5">PCE-M2</strain>
    </source>
</reference>
<dbReference type="RefSeq" id="WP_069477197.1">
    <property type="nucleotide sequence ID" value="NZ_CP017111.1"/>
</dbReference>
<dbReference type="GO" id="GO:0071111">
    <property type="term" value="F:cyclic-guanylate-specific phosphodiesterase activity"/>
    <property type="evidence" value="ECO:0007669"/>
    <property type="project" value="InterPro"/>
</dbReference>
<dbReference type="InterPro" id="IPR043128">
    <property type="entry name" value="Rev_trsase/Diguanyl_cyclase"/>
</dbReference>
<evidence type="ECO:0000313" key="4">
    <source>
        <dbReference type="EMBL" id="AOO64241.1"/>
    </source>
</evidence>
<sequence length="434" mass="50560">MANSSEKEQDQKEKIKHLSKELRAVQKNLVEQFYTDPLTRLPNLYKLRHDLEEISDFTLIIANIDNFKLLNDFYGFVVGDFILESFAKSLKTELQDVSVYRMAGDEFAILLHERMSFYLLKNYLTYLSRQLTHLKYAYAQTEIYVDCTLSSSASFSHSDIFSKVSMALKYAKREQLKFWIFEDTMNFSQEYESNLKYATKVRKAIMDFSGIVPYFQPIIDNKTDEIIKFEALSRLVDEEGVIHSPHNFIPIAKMIKVYDKITMAIIDKSFKVFETHPFDFSINLSFEDIINEEIYDFIIRKLRDSNMGHRVTFELLESERVNDFNKVMHFFNEIKRYGAKVAIDDFGSGFSNFSYIIKLNPDFIKIDGSLIKDIDKDKNAQIVVETIVDFSKKMGIKTVAEFVHSSTVLSTVKQLGIDYSQGYFIDMPSPQIDL</sequence>
<feature type="coiled-coil region" evidence="1">
    <location>
        <begin position="1"/>
        <end position="28"/>
    </location>
</feature>
<dbReference type="KEGG" id="shal:SHALO_0445"/>
<dbReference type="SUPFAM" id="SSF55073">
    <property type="entry name" value="Nucleotide cyclase"/>
    <property type="match status" value="1"/>
</dbReference>
<keyword evidence="1" id="KW-0175">Coiled coil</keyword>
<dbReference type="AlphaFoldDB" id="A0A1D7TGW6"/>
<accession>A0A1D7TGW6</accession>
<evidence type="ECO:0000259" key="2">
    <source>
        <dbReference type="PROSITE" id="PS50883"/>
    </source>
</evidence>
<dbReference type="EMBL" id="CP017111">
    <property type="protein sequence ID" value="AOO64241.1"/>
    <property type="molecule type" value="Genomic_DNA"/>
</dbReference>
<dbReference type="InterPro" id="IPR001633">
    <property type="entry name" value="EAL_dom"/>
</dbReference>
<dbReference type="InterPro" id="IPR029787">
    <property type="entry name" value="Nucleotide_cyclase"/>
</dbReference>